<evidence type="ECO:0000256" key="1">
    <source>
        <dbReference type="SAM" id="MobiDB-lite"/>
    </source>
</evidence>
<proteinExistence type="predicted"/>
<name>A0ABN9QN42_9DINO</name>
<sequence>MPDVLTDLLPLERRDRQPASDAVAKTASDRSALAAKTPANLYPPTPTPGPGVSSSCGVHGPFGVIQQPQGAPTMQAAPPQGMPTPGVYASPAMPAPAPMSAPAPQAAFAAAPQVMMMGAMAMPLGPQVIPAQGVMQVINGMPVVMNGGYLPSPAPPVQTALGVGGMPLPAPTAAPPAVATVVAPAVPSLAPATMPAAAPAQGRPAAEPPNAGRSAERPPRSSAAQPWAPGGARPAQEQPTSTLHSAGRQLLGDALDPGHLDDDARGYPSVGSEGHPAECHPCAFFWKPKGCSLAVDCDFCHLCPADEKKRRQKAKIDAIRASQGAPS</sequence>
<evidence type="ECO:0000313" key="2">
    <source>
        <dbReference type="EMBL" id="CAK0807272.1"/>
    </source>
</evidence>
<accession>A0ABN9QN42</accession>
<evidence type="ECO:0008006" key="4">
    <source>
        <dbReference type="Google" id="ProtNLM"/>
    </source>
</evidence>
<keyword evidence="3" id="KW-1185">Reference proteome</keyword>
<reference evidence="2" key="1">
    <citation type="submission" date="2023-10" db="EMBL/GenBank/DDBJ databases">
        <authorList>
            <person name="Chen Y."/>
            <person name="Shah S."/>
            <person name="Dougan E. K."/>
            <person name="Thang M."/>
            <person name="Chan C."/>
        </authorList>
    </citation>
    <scope>NUCLEOTIDE SEQUENCE [LARGE SCALE GENOMIC DNA]</scope>
</reference>
<comment type="caution">
    <text evidence="2">The sequence shown here is derived from an EMBL/GenBank/DDBJ whole genome shotgun (WGS) entry which is preliminary data.</text>
</comment>
<protein>
    <recommendedName>
        <fullName evidence="4">C3H1-type domain-containing protein</fullName>
    </recommendedName>
</protein>
<feature type="compositionally biased region" description="Basic and acidic residues" evidence="1">
    <location>
        <begin position="256"/>
        <end position="265"/>
    </location>
</feature>
<organism evidence="2 3">
    <name type="scientific">Prorocentrum cordatum</name>
    <dbReference type="NCBI Taxonomy" id="2364126"/>
    <lineage>
        <taxon>Eukaryota</taxon>
        <taxon>Sar</taxon>
        <taxon>Alveolata</taxon>
        <taxon>Dinophyceae</taxon>
        <taxon>Prorocentrales</taxon>
        <taxon>Prorocentraceae</taxon>
        <taxon>Prorocentrum</taxon>
    </lineage>
</organism>
<feature type="region of interest" description="Disordered" evidence="1">
    <location>
        <begin position="194"/>
        <end position="272"/>
    </location>
</feature>
<feature type="compositionally biased region" description="Low complexity" evidence="1">
    <location>
        <begin position="194"/>
        <end position="209"/>
    </location>
</feature>
<dbReference type="Proteomes" id="UP001189429">
    <property type="component" value="Unassembled WGS sequence"/>
</dbReference>
<dbReference type="EMBL" id="CAUYUJ010003891">
    <property type="protein sequence ID" value="CAK0807272.1"/>
    <property type="molecule type" value="Genomic_DNA"/>
</dbReference>
<evidence type="ECO:0000313" key="3">
    <source>
        <dbReference type="Proteomes" id="UP001189429"/>
    </source>
</evidence>
<feature type="region of interest" description="Disordered" evidence="1">
    <location>
        <begin position="1"/>
        <end position="78"/>
    </location>
</feature>
<gene>
    <name evidence="2" type="ORF">PCOR1329_LOCUS13196</name>
</gene>